<name>A0A8J3GYV2_9RHOB</name>
<keyword evidence="2 3" id="KW-0378">Hydrolase</keyword>
<dbReference type="InterPro" id="IPR000086">
    <property type="entry name" value="NUDIX_hydrolase_dom"/>
</dbReference>
<evidence type="ECO:0000313" key="5">
    <source>
        <dbReference type="EMBL" id="GHF54393.1"/>
    </source>
</evidence>
<sequence>MAGRGGHIWGMEFRGAKLALFLGGELLVIRRDQKPDIPWPGRWDLPGGGREGAESPEACVLRETREEVGLVLAASDLVWARSYRQSNGTVCFFAAEMPGALAGQIRFGDEGQGWRLMTAEAYGRDPLAIPHFVTRVGHYLSERGG</sequence>
<protein>
    <submittedName>
        <fullName evidence="5">NUDIX domain-containing protein</fullName>
    </submittedName>
</protein>
<dbReference type="Gene3D" id="3.90.79.10">
    <property type="entry name" value="Nucleoside Triphosphate Pyrophosphohydrolase"/>
    <property type="match status" value="1"/>
</dbReference>
<dbReference type="InterPro" id="IPR020476">
    <property type="entry name" value="Nudix_hydrolase"/>
</dbReference>
<dbReference type="Pfam" id="PF00293">
    <property type="entry name" value="NUDIX"/>
    <property type="match status" value="1"/>
</dbReference>
<dbReference type="PANTHER" id="PTHR43046">
    <property type="entry name" value="GDP-MANNOSE MANNOSYL HYDROLASE"/>
    <property type="match status" value="1"/>
</dbReference>
<dbReference type="InterPro" id="IPR015797">
    <property type="entry name" value="NUDIX_hydrolase-like_dom_sf"/>
</dbReference>
<evidence type="ECO:0000256" key="3">
    <source>
        <dbReference type="RuleBase" id="RU003476"/>
    </source>
</evidence>
<dbReference type="CDD" id="cd04682">
    <property type="entry name" value="NUDIX_Hydrolase"/>
    <property type="match status" value="1"/>
</dbReference>
<dbReference type="EMBL" id="BNCJ01000007">
    <property type="protein sequence ID" value="GHF54393.1"/>
    <property type="molecule type" value="Genomic_DNA"/>
</dbReference>
<feature type="domain" description="Nudix hydrolase" evidence="4">
    <location>
        <begin position="11"/>
        <end position="139"/>
    </location>
</feature>
<evidence type="ECO:0000313" key="6">
    <source>
        <dbReference type="Proteomes" id="UP000626220"/>
    </source>
</evidence>
<dbReference type="SUPFAM" id="SSF55811">
    <property type="entry name" value="Nudix"/>
    <property type="match status" value="1"/>
</dbReference>
<comment type="similarity">
    <text evidence="3">Belongs to the Nudix hydrolase family.</text>
</comment>
<dbReference type="InterPro" id="IPR020084">
    <property type="entry name" value="NUDIX_hydrolase_CS"/>
</dbReference>
<dbReference type="Proteomes" id="UP000626220">
    <property type="component" value="Unassembled WGS sequence"/>
</dbReference>
<dbReference type="PRINTS" id="PR00502">
    <property type="entry name" value="NUDIXFAMILY"/>
</dbReference>
<evidence type="ECO:0000256" key="1">
    <source>
        <dbReference type="ARBA" id="ARBA00001946"/>
    </source>
</evidence>
<dbReference type="PROSITE" id="PS51462">
    <property type="entry name" value="NUDIX"/>
    <property type="match status" value="1"/>
</dbReference>
<keyword evidence="6" id="KW-1185">Reference proteome</keyword>
<dbReference type="PANTHER" id="PTHR43046:SF14">
    <property type="entry name" value="MUTT_NUDIX FAMILY PROTEIN"/>
    <property type="match status" value="1"/>
</dbReference>
<gene>
    <name evidence="5" type="ORF">GCM10017056_27320</name>
</gene>
<organism evidence="5 6">
    <name type="scientific">Seohaeicola zhoushanensis</name>
    <dbReference type="NCBI Taxonomy" id="1569283"/>
    <lineage>
        <taxon>Bacteria</taxon>
        <taxon>Pseudomonadati</taxon>
        <taxon>Pseudomonadota</taxon>
        <taxon>Alphaproteobacteria</taxon>
        <taxon>Rhodobacterales</taxon>
        <taxon>Roseobacteraceae</taxon>
        <taxon>Seohaeicola</taxon>
    </lineage>
</organism>
<accession>A0A8J3GYV2</accession>
<comment type="caution">
    <text evidence="5">The sequence shown here is derived from an EMBL/GenBank/DDBJ whole genome shotgun (WGS) entry which is preliminary data.</text>
</comment>
<dbReference type="AlphaFoldDB" id="A0A8J3GYV2"/>
<proteinExistence type="inferred from homology"/>
<dbReference type="PROSITE" id="PS00893">
    <property type="entry name" value="NUDIX_BOX"/>
    <property type="match status" value="1"/>
</dbReference>
<reference evidence="5" key="1">
    <citation type="journal article" date="2014" name="Int. J. Syst. Evol. Microbiol.">
        <title>Complete genome sequence of Corynebacterium casei LMG S-19264T (=DSM 44701T), isolated from a smear-ripened cheese.</title>
        <authorList>
            <consortium name="US DOE Joint Genome Institute (JGI-PGF)"/>
            <person name="Walter F."/>
            <person name="Albersmeier A."/>
            <person name="Kalinowski J."/>
            <person name="Ruckert C."/>
        </authorList>
    </citation>
    <scope>NUCLEOTIDE SEQUENCE</scope>
    <source>
        <strain evidence="5">KCTC 42650</strain>
    </source>
</reference>
<evidence type="ECO:0000256" key="2">
    <source>
        <dbReference type="ARBA" id="ARBA00022801"/>
    </source>
</evidence>
<dbReference type="GO" id="GO:0016787">
    <property type="term" value="F:hydrolase activity"/>
    <property type="evidence" value="ECO:0007669"/>
    <property type="project" value="UniProtKB-KW"/>
</dbReference>
<comment type="cofactor">
    <cofactor evidence="1">
        <name>Mg(2+)</name>
        <dbReference type="ChEBI" id="CHEBI:18420"/>
    </cofactor>
</comment>
<reference evidence="5" key="2">
    <citation type="submission" date="2020-09" db="EMBL/GenBank/DDBJ databases">
        <authorList>
            <person name="Sun Q."/>
            <person name="Kim S."/>
        </authorList>
    </citation>
    <scope>NUCLEOTIDE SEQUENCE</scope>
    <source>
        <strain evidence="5">KCTC 42650</strain>
    </source>
</reference>
<evidence type="ECO:0000259" key="4">
    <source>
        <dbReference type="PROSITE" id="PS51462"/>
    </source>
</evidence>